<organism evidence="2 3">
    <name type="scientific">Streblomastix strix</name>
    <dbReference type="NCBI Taxonomy" id="222440"/>
    <lineage>
        <taxon>Eukaryota</taxon>
        <taxon>Metamonada</taxon>
        <taxon>Preaxostyla</taxon>
        <taxon>Oxymonadida</taxon>
        <taxon>Streblomastigidae</taxon>
        <taxon>Streblomastix</taxon>
    </lineage>
</organism>
<feature type="non-terminal residue" evidence="2">
    <location>
        <position position="1"/>
    </location>
</feature>
<dbReference type="Proteomes" id="UP000324800">
    <property type="component" value="Unassembled WGS sequence"/>
</dbReference>
<evidence type="ECO:0000313" key="2">
    <source>
        <dbReference type="EMBL" id="KAA6367058.1"/>
    </source>
</evidence>
<evidence type="ECO:0000256" key="1">
    <source>
        <dbReference type="SAM" id="MobiDB-lite"/>
    </source>
</evidence>
<feature type="region of interest" description="Disordered" evidence="1">
    <location>
        <begin position="81"/>
        <end position="110"/>
    </location>
</feature>
<reference evidence="2 3" key="1">
    <citation type="submission" date="2019-03" db="EMBL/GenBank/DDBJ databases">
        <title>Single cell metagenomics reveals metabolic interactions within the superorganism composed of flagellate Streblomastix strix and complex community of Bacteroidetes bacteria on its surface.</title>
        <authorList>
            <person name="Treitli S.C."/>
            <person name="Kolisko M."/>
            <person name="Husnik F."/>
            <person name="Keeling P."/>
            <person name="Hampl V."/>
        </authorList>
    </citation>
    <scope>NUCLEOTIDE SEQUENCE [LARGE SCALE GENOMIC DNA]</scope>
    <source>
        <strain evidence="2">ST1C</strain>
    </source>
</reference>
<dbReference type="EMBL" id="SNRW01018728">
    <property type="protein sequence ID" value="KAA6367058.1"/>
    <property type="molecule type" value="Genomic_DNA"/>
</dbReference>
<sequence length="110" mass="11619">AIGFAQKSIANAFRPAQSSINFKIKYYNICIDGVISADPASTFDTVISQSLANTFVSLPFVSISSVSGQLGVVLRSAPSRRDGQFNGALSPSGPFGNLKKKVSTGEFNEI</sequence>
<evidence type="ECO:0000313" key="3">
    <source>
        <dbReference type="Proteomes" id="UP000324800"/>
    </source>
</evidence>
<comment type="caution">
    <text evidence="2">The sequence shown here is derived from an EMBL/GenBank/DDBJ whole genome shotgun (WGS) entry which is preliminary data.</text>
</comment>
<proteinExistence type="predicted"/>
<protein>
    <submittedName>
        <fullName evidence="2">Uncharacterized protein</fullName>
    </submittedName>
</protein>
<dbReference type="AlphaFoldDB" id="A0A5J4U9J8"/>
<gene>
    <name evidence="2" type="ORF">EZS28_037415</name>
</gene>
<name>A0A5J4U9J8_9EUKA</name>
<accession>A0A5J4U9J8</accession>